<reference evidence="13 14" key="1">
    <citation type="journal article" date="2024" name="IMA Fungus">
        <title>IMA Genome - F19 : A genome assembly and annotation guide to empower mycologists, including annotated draft genome sequences of Ceratocystis pirilliformis, Diaporthe australafricana, Fusarium ophioides, Paecilomyces lecythidis, and Sporothrix stenoceras.</title>
        <authorList>
            <person name="Aylward J."/>
            <person name="Wilson A.M."/>
            <person name="Visagie C.M."/>
            <person name="Spraker J."/>
            <person name="Barnes I."/>
            <person name="Buitendag C."/>
            <person name="Ceriani C."/>
            <person name="Del Mar Angel L."/>
            <person name="du Plessis D."/>
            <person name="Fuchs T."/>
            <person name="Gasser K."/>
            <person name="Kramer D."/>
            <person name="Li W."/>
            <person name="Munsamy K."/>
            <person name="Piso A."/>
            <person name="Price J.L."/>
            <person name="Sonnekus B."/>
            <person name="Thomas C."/>
            <person name="van der Nest A."/>
            <person name="van Dijk A."/>
            <person name="van Heerden A."/>
            <person name="van Vuuren N."/>
            <person name="Yilmaz N."/>
            <person name="Duong T.A."/>
            <person name="van der Merwe N.A."/>
            <person name="Wingfield M.J."/>
            <person name="Wingfield B.D."/>
        </authorList>
    </citation>
    <scope>NUCLEOTIDE SEQUENCE [LARGE SCALE GENOMIC DNA]</scope>
    <source>
        <strain evidence="13 14">CMW 18167</strain>
    </source>
</reference>
<proteinExistence type="inferred from homology"/>
<gene>
    <name evidence="13" type="primary">GPI18</name>
    <name evidence="13" type="ORF">Plec18167_007303</name>
</gene>
<evidence type="ECO:0000256" key="10">
    <source>
        <dbReference type="ARBA" id="ARBA00022989"/>
    </source>
</evidence>
<feature type="transmembrane region" description="Helical" evidence="12">
    <location>
        <begin position="241"/>
        <end position="260"/>
    </location>
</feature>
<keyword evidence="11 12" id="KW-0472">Membrane</keyword>
<feature type="transmembrane region" description="Helical" evidence="12">
    <location>
        <begin position="125"/>
        <end position="148"/>
    </location>
</feature>
<keyword evidence="9 12" id="KW-0256">Endoplasmic reticulum</keyword>
<dbReference type="EMBL" id="JAVDPF010000029">
    <property type="protein sequence ID" value="KAL1870995.1"/>
    <property type="molecule type" value="Genomic_DNA"/>
</dbReference>
<keyword evidence="7 12" id="KW-0808">Transferase</keyword>
<keyword evidence="6 12" id="KW-0328">Glycosyltransferase</keyword>
<keyword evidence="5 12" id="KW-0337">GPI-anchor biosynthesis</keyword>
<evidence type="ECO:0000256" key="7">
    <source>
        <dbReference type="ARBA" id="ARBA00022679"/>
    </source>
</evidence>
<comment type="caution">
    <text evidence="12">Lacks conserved residue(s) required for the propagation of feature annotation.</text>
</comment>
<sequence>MAIWECAYKQALVHPVKSLTAIFWAWKFLLFLIITLSPGPGYDTCTTLLSRNPDISDHAGDFGYAGLPAILLRFVRWDSIYFLRVAERGYLFEQEWAWGYGYTRLLSSLTSVFHRTDEMGGAAKIAIVGVGLSHLTHFLSVLALYGLTKKAFGTEKVSEKAFCFISALLHIITPAGAFLSAPYGEPVFSLLNFAGFYIYASALHSDRLGKPAVRDAQLLLAASSFAIATTVRSNGIISGSLFAYDCVVLFFQIASGGVSVEAVHRLIITILGGIIVALGMILPQYVAYASYCTTGALPRPWCQRLIPSIYTWVQAEYWNVGFLRYWTLSNLPLFCLAAPMLAVLVLSTAWSFKTFFRATGKGIADDGNGCQESIKQRILVQLAIPQALLAVAALTTYHVQIINRISSGYPVWYWYIAAHALQTYKSSKPENRASTAAIRGMAMYGLVQAVLYGSFLPPA</sequence>
<dbReference type="EC" id="2.4.1.-" evidence="12"/>
<dbReference type="PANTHER" id="PTHR12468:SF2">
    <property type="entry name" value="GPI MANNOSYLTRANSFERASE 2"/>
    <property type="match status" value="1"/>
</dbReference>
<feature type="transmembrane region" description="Helical" evidence="12">
    <location>
        <begin position="21"/>
        <end position="39"/>
    </location>
</feature>
<evidence type="ECO:0000256" key="3">
    <source>
        <dbReference type="ARBA" id="ARBA00008698"/>
    </source>
</evidence>
<keyword evidence="14" id="KW-1185">Reference proteome</keyword>
<comment type="caution">
    <text evidence="13">The sequence shown here is derived from an EMBL/GenBank/DDBJ whole genome shotgun (WGS) entry which is preliminary data.</text>
</comment>
<dbReference type="Pfam" id="PF04188">
    <property type="entry name" value="Mannosyl_trans2"/>
    <property type="match status" value="1"/>
</dbReference>
<comment type="pathway">
    <text evidence="2 12">Glycolipid biosynthesis; glycosylphosphatidylinositol-anchor biosynthesis.</text>
</comment>
<evidence type="ECO:0000256" key="2">
    <source>
        <dbReference type="ARBA" id="ARBA00004687"/>
    </source>
</evidence>
<keyword evidence="10 12" id="KW-1133">Transmembrane helix</keyword>
<evidence type="ECO:0000256" key="11">
    <source>
        <dbReference type="ARBA" id="ARBA00023136"/>
    </source>
</evidence>
<comment type="subcellular location">
    <subcellularLocation>
        <location evidence="1 12">Endoplasmic reticulum membrane</location>
        <topology evidence="1 12">Multi-pass membrane protein</topology>
    </subcellularLocation>
</comment>
<dbReference type="Proteomes" id="UP001583193">
    <property type="component" value="Unassembled WGS sequence"/>
</dbReference>
<comment type="similarity">
    <text evidence="3 12">Belongs to the PIGV family.</text>
</comment>
<evidence type="ECO:0000256" key="12">
    <source>
        <dbReference type="RuleBase" id="RU363112"/>
    </source>
</evidence>
<evidence type="ECO:0000256" key="9">
    <source>
        <dbReference type="ARBA" id="ARBA00022824"/>
    </source>
</evidence>
<protein>
    <recommendedName>
        <fullName evidence="4 12">GPI mannosyltransferase 2</fullName>
        <ecNumber evidence="12">2.4.1.-</ecNumber>
    </recommendedName>
</protein>
<feature type="transmembrane region" description="Helical" evidence="12">
    <location>
        <begin position="160"/>
        <end position="181"/>
    </location>
</feature>
<feature type="transmembrane region" description="Helical" evidence="12">
    <location>
        <begin position="331"/>
        <end position="352"/>
    </location>
</feature>
<dbReference type="PANTHER" id="PTHR12468">
    <property type="entry name" value="GPI MANNOSYLTRANSFERASE 2"/>
    <property type="match status" value="1"/>
</dbReference>
<feature type="transmembrane region" description="Helical" evidence="12">
    <location>
        <begin position="267"/>
        <end position="291"/>
    </location>
</feature>
<comment type="function">
    <text evidence="12">Mannosyltransferase involved in glycosylphosphatidylinositol-anchor biosynthesis.</text>
</comment>
<evidence type="ECO:0000256" key="8">
    <source>
        <dbReference type="ARBA" id="ARBA00022692"/>
    </source>
</evidence>
<evidence type="ECO:0000256" key="6">
    <source>
        <dbReference type="ARBA" id="ARBA00022676"/>
    </source>
</evidence>
<evidence type="ECO:0000313" key="13">
    <source>
        <dbReference type="EMBL" id="KAL1870995.1"/>
    </source>
</evidence>
<dbReference type="InterPro" id="IPR007315">
    <property type="entry name" value="PIG-V/Gpi18"/>
</dbReference>
<accession>A0ABR3X584</accession>
<keyword evidence="8 12" id="KW-0812">Transmembrane</keyword>
<evidence type="ECO:0000313" key="14">
    <source>
        <dbReference type="Proteomes" id="UP001583193"/>
    </source>
</evidence>
<evidence type="ECO:0000256" key="4">
    <source>
        <dbReference type="ARBA" id="ARBA00013795"/>
    </source>
</evidence>
<evidence type="ECO:0000256" key="1">
    <source>
        <dbReference type="ARBA" id="ARBA00004477"/>
    </source>
</evidence>
<organism evidence="13 14">
    <name type="scientific">Paecilomyces lecythidis</name>
    <dbReference type="NCBI Taxonomy" id="3004212"/>
    <lineage>
        <taxon>Eukaryota</taxon>
        <taxon>Fungi</taxon>
        <taxon>Dikarya</taxon>
        <taxon>Ascomycota</taxon>
        <taxon>Pezizomycotina</taxon>
        <taxon>Eurotiomycetes</taxon>
        <taxon>Eurotiomycetidae</taxon>
        <taxon>Eurotiales</taxon>
        <taxon>Thermoascaceae</taxon>
        <taxon>Paecilomyces</taxon>
    </lineage>
</organism>
<name>A0ABR3X584_9EURO</name>
<evidence type="ECO:0000256" key="5">
    <source>
        <dbReference type="ARBA" id="ARBA00022502"/>
    </source>
</evidence>